<dbReference type="Proteomes" id="UP000095767">
    <property type="component" value="Unassembled WGS sequence"/>
</dbReference>
<dbReference type="EMBL" id="LWDX02017992">
    <property type="protein sequence ID" value="OEL33674.1"/>
    <property type="molecule type" value="Genomic_DNA"/>
</dbReference>
<protein>
    <submittedName>
        <fullName evidence="2">Uncharacterized protein</fullName>
    </submittedName>
</protein>
<dbReference type="GO" id="GO:0004867">
    <property type="term" value="F:serine-type endopeptidase inhibitor activity"/>
    <property type="evidence" value="ECO:0007669"/>
    <property type="project" value="InterPro"/>
</dbReference>
<proteinExistence type="predicted"/>
<dbReference type="PANTHER" id="PTHR11461">
    <property type="entry name" value="SERINE PROTEASE INHIBITOR, SERPIN"/>
    <property type="match status" value="1"/>
</dbReference>
<feature type="region of interest" description="Disordered" evidence="1">
    <location>
        <begin position="106"/>
        <end position="125"/>
    </location>
</feature>
<evidence type="ECO:0000313" key="2">
    <source>
        <dbReference type="EMBL" id="OEL33674.1"/>
    </source>
</evidence>
<dbReference type="InterPro" id="IPR000215">
    <property type="entry name" value="Serpin_fam"/>
</dbReference>
<dbReference type="InterPro" id="IPR042185">
    <property type="entry name" value="Serpin_sf_2"/>
</dbReference>
<dbReference type="GO" id="GO:0005615">
    <property type="term" value="C:extracellular space"/>
    <property type="evidence" value="ECO:0007669"/>
    <property type="project" value="InterPro"/>
</dbReference>
<dbReference type="OrthoDB" id="1063785at2759"/>
<dbReference type="STRING" id="888268.A0A1E5W8K8"/>
<dbReference type="Gene3D" id="2.30.39.10">
    <property type="entry name" value="Alpha-1-antitrypsin, domain 1"/>
    <property type="match status" value="1"/>
</dbReference>
<sequence length="125" mass="14785">MPFMRSKEDQVIREYDGFKVLKLPYRNSWHDVDEWPRYRQSDGCNSDERPRFSMCIFLPDARDGLPGLVDKMASSPSFLRDHLPRWRVKVGKFRLPTKFKLSLSSRMNETLKAKRQQPPPLARSD</sequence>
<keyword evidence="3" id="KW-1185">Reference proteome</keyword>
<accession>A0A1E5W8K8</accession>
<dbReference type="SUPFAM" id="SSF56574">
    <property type="entry name" value="Serpins"/>
    <property type="match status" value="1"/>
</dbReference>
<reference evidence="2 3" key="1">
    <citation type="submission" date="2016-09" db="EMBL/GenBank/DDBJ databases">
        <title>The draft genome of Dichanthelium oligosanthes: A C3 panicoid grass species.</title>
        <authorList>
            <person name="Studer A.J."/>
            <person name="Schnable J.C."/>
            <person name="Brutnell T.P."/>
        </authorList>
    </citation>
    <scope>NUCLEOTIDE SEQUENCE [LARGE SCALE GENOMIC DNA]</scope>
    <source>
        <strain evidence="3">cv. Kellogg 1175</strain>
        <tissue evidence="2">Leaf</tissue>
    </source>
</reference>
<dbReference type="AlphaFoldDB" id="A0A1E5W8K8"/>
<evidence type="ECO:0000256" key="1">
    <source>
        <dbReference type="SAM" id="MobiDB-lite"/>
    </source>
</evidence>
<comment type="caution">
    <text evidence="2">The sequence shown here is derived from an EMBL/GenBank/DDBJ whole genome shotgun (WGS) entry which is preliminary data.</text>
</comment>
<organism evidence="2 3">
    <name type="scientific">Dichanthelium oligosanthes</name>
    <dbReference type="NCBI Taxonomy" id="888268"/>
    <lineage>
        <taxon>Eukaryota</taxon>
        <taxon>Viridiplantae</taxon>
        <taxon>Streptophyta</taxon>
        <taxon>Embryophyta</taxon>
        <taxon>Tracheophyta</taxon>
        <taxon>Spermatophyta</taxon>
        <taxon>Magnoliopsida</taxon>
        <taxon>Liliopsida</taxon>
        <taxon>Poales</taxon>
        <taxon>Poaceae</taxon>
        <taxon>PACMAD clade</taxon>
        <taxon>Panicoideae</taxon>
        <taxon>Panicodae</taxon>
        <taxon>Paniceae</taxon>
        <taxon>Dichantheliinae</taxon>
        <taxon>Dichanthelium</taxon>
    </lineage>
</organism>
<evidence type="ECO:0000313" key="3">
    <source>
        <dbReference type="Proteomes" id="UP000095767"/>
    </source>
</evidence>
<dbReference type="PANTHER" id="PTHR11461:SF379">
    <property type="entry name" value="SERPIN DOMAIN-CONTAINING PROTEIN"/>
    <property type="match status" value="1"/>
</dbReference>
<gene>
    <name evidence="2" type="ORF">BAE44_0005308</name>
</gene>
<name>A0A1E5W8K8_9POAL</name>
<dbReference type="InterPro" id="IPR036186">
    <property type="entry name" value="Serpin_sf"/>
</dbReference>